<evidence type="ECO:0000313" key="2">
    <source>
        <dbReference type="Proteomes" id="UP000245887"/>
    </source>
</evidence>
<dbReference type="Proteomes" id="UP000245887">
    <property type="component" value="Unassembled WGS sequence"/>
</dbReference>
<sequence>MPRFKPYNYDQDAMVVINYQDQIQPGTFEYAVHLSGVSV</sequence>
<name>A0A2U1CTT0_9GAMM</name>
<reference evidence="1 2" key="1">
    <citation type="submission" date="2018-04" db="EMBL/GenBank/DDBJ databases">
        <title>Genomic Encyclopedia of Type Strains, Phase IV (KMG-IV): sequencing the most valuable type-strain genomes for metagenomic binning, comparative biology and taxonomic classification.</title>
        <authorList>
            <person name="Goeker M."/>
        </authorList>
    </citation>
    <scope>NUCLEOTIDE SEQUENCE [LARGE SCALE GENOMIC DNA]</scope>
    <source>
        <strain evidence="1 2">DSM 28688</strain>
    </source>
</reference>
<dbReference type="EMBL" id="QEKQ01000010">
    <property type="protein sequence ID" value="PVY70111.1"/>
    <property type="molecule type" value="Genomic_DNA"/>
</dbReference>
<comment type="caution">
    <text evidence="1">The sequence shown here is derived from an EMBL/GenBank/DDBJ whole genome shotgun (WGS) entry which is preliminary data.</text>
</comment>
<evidence type="ECO:0000313" key="1">
    <source>
        <dbReference type="EMBL" id="PVY70111.1"/>
    </source>
</evidence>
<protein>
    <submittedName>
        <fullName evidence="1">Uncharacterized protein</fullName>
    </submittedName>
</protein>
<organism evidence="1 2">
    <name type="scientific">Tamilnaduibacter salinus</name>
    <dbReference type="NCBI Taxonomy" id="1484056"/>
    <lineage>
        <taxon>Bacteria</taxon>
        <taxon>Pseudomonadati</taxon>
        <taxon>Pseudomonadota</taxon>
        <taxon>Gammaproteobacteria</taxon>
        <taxon>Pseudomonadales</taxon>
        <taxon>Marinobacteraceae</taxon>
        <taxon>Tamilnaduibacter</taxon>
    </lineage>
</organism>
<gene>
    <name evidence="1" type="ORF">C8D92_110142</name>
</gene>
<dbReference type="AlphaFoldDB" id="A0A2U1CTT0"/>
<accession>A0A2U1CTT0</accession>
<proteinExistence type="predicted"/>